<evidence type="ECO:0000313" key="2">
    <source>
        <dbReference type="EMBL" id="PXW88103.1"/>
    </source>
</evidence>
<dbReference type="GO" id="GO:0016787">
    <property type="term" value="F:hydrolase activity"/>
    <property type="evidence" value="ECO:0007669"/>
    <property type="project" value="UniProtKB-KW"/>
</dbReference>
<dbReference type="Proteomes" id="UP000247978">
    <property type="component" value="Unassembled WGS sequence"/>
</dbReference>
<dbReference type="EMBL" id="QJJQ01000004">
    <property type="protein sequence ID" value="PXW88103.1"/>
    <property type="molecule type" value="Genomic_DNA"/>
</dbReference>
<feature type="domain" description="Amidohydrolase-related" evidence="1">
    <location>
        <begin position="223"/>
        <end position="342"/>
    </location>
</feature>
<accession>A0A2V3W1A9</accession>
<keyword evidence="3" id="KW-1185">Reference proteome</keyword>
<dbReference type="Gene3D" id="3.20.20.140">
    <property type="entry name" value="Metal-dependent hydrolases"/>
    <property type="match status" value="1"/>
</dbReference>
<comment type="caution">
    <text evidence="2">The sequence shown here is derived from an EMBL/GenBank/DDBJ whole genome shotgun (WGS) entry which is preliminary data.</text>
</comment>
<dbReference type="PANTHER" id="PTHR43383">
    <property type="entry name" value="NODULIN 6"/>
    <property type="match status" value="1"/>
</dbReference>
<evidence type="ECO:0000313" key="3">
    <source>
        <dbReference type="Proteomes" id="UP000247978"/>
    </source>
</evidence>
<dbReference type="PANTHER" id="PTHR43383:SF2">
    <property type="entry name" value="AMIDOHYDROLASE 2 FAMILY PROTEIN"/>
    <property type="match status" value="1"/>
</dbReference>
<proteinExistence type="predicted"/>
<dbReference type="AlphaFoldDB" id="A0A2V3W1A9"/>
<dbReference type="SUPFAM" id="SSF51556">
    <property type="entry name" value="Metallo-dependent hydrolases"/>
    <property type="match status" value="1"/>
</dbReference>
<gene>
    <name evidence="2" type="ORF">DFR56_104256</name>
</gene>
<dbReference type="Pfam" id="PF04909">
    <property type="entry name" value="Amidohydro_2"/>
    <property type="match status" value="1"/>
</dbReference>
<keyword evidence="2" id="KW-0378">Hydrolase</keyword>
<reference evidence="2 3" key="1">
    <citation type="submission" date="2018-05" db="EMBL/GenBank/DDBJ databases">
        <title>Genomic Encyclopedia of Type Strains, Phase IV (KMG-IV): sequencing the most valuable type-strain genomes for metagenomic binning, comparative biology and taxonomic classification.</title>
        <authorList>
            <person name="Goeker M."/>
        </authorList>
    </citation>
    <scope>NUCLEOTIDE SEQUENCE [LARGE SCALE GENOMIC DNA]</scope>
    <source>
        <strain evidence="2 3">DSM 28556</strain>
    </source>
</reference>
<name>A0A2V3W1A9_9BACI</name>
<dbReference type="OrthoDB" id="8244441at2"/>
<evidence type="ECO:0000259" key="1">
    <source>
        <dbReference type="Pfam" id="PF04909"/>
    </source>
</evidence>
<sequence>MVIDLEGVKIIDVHCHPFLQNERPYMESEFLEELSLSVRPGMFATKIKTKTDSMYSGLNMYMQITIQRLAKYFSCEPTIEAVVEKRNVSARNFSEYTKNLFEDVQLEGLLVDYGYPTPAIPNQQFEKVVGFRTWEVYRIEPVMDRLREEHDSFSTFIEGYRADLRSALGRKGVLGLKSIIAYRSGLEIVSMDEKKATSQFDFYKENKRETVKELRDYCLHIAMEECTRAKKAMHIHTGVGDGEVLLHKASPNLLVTMLREKKYANTIVHLVHGGYPWMEEAAFMCSVFPNVYMDLSLQNPFAGHGVKRIISQVFEFAPFNKVMYGSDAFTIPEMNWLGVKLFKECFEEVLQSWVEKDYMSRKRAKTIAELVLYKNFEELYKDSL</sequence>
<organism evidence="2 3">
    <name type="scientific">Pseudogracilibacillus auburnensis</name>
    <dbReference type="NCBI Taxonomy" id="1494959"/>
    <lineage>
        <taxon>Bacteria</taxon>
        <taxon>Bacillati</taxon>
        <taxon>Bacillota</taxon>
        <taxon>Bacilli</taxon>
        <taxon>Bacillales</taxon>
        <taxon>Bacillaceae</taxon>
        <taxon>Pseudogracilibacillus</taxon>
    </lineage>
</organism>
<dbReference type="InterPro" id="IPR032466">
    <property type="entry name" value="Metal_Hydrolase"/>
</dbReference>
<dbReference type="RefSeq" id="WP_110394913.1">
    <property type="nucleotide sequence ID" value="NZ_JBHUHB010000001.1"/>
</dbReference>
<dbReference type="InterPro" id="IPR006680">
    <property type="entry name" value="Amidohydro-rel"/>
</dbReference>
<protein>
    <submittedName>
        <fullName evidence="2">Amidohydrolase family protein</fullName>
    </submittedName>
</protein>